<proteinExistence type="predicted"/>
<keyword evidence="1" id="KW-0472">Membrane</keyword>
<dbReference type="RefSeq" id="WP_111612865.1">
    <property type="nucleotide sequence ID" value="NZ_QLLK01000012.1"/>
</dbReference>
<protein>
    <submittedName>
        <fullName evidence="2">Uncharacterized protein</fullName>
    </submittedName>
</protein>
<dbReference type="Proteomes" id="UP000249610">
    <property type="component" value="Unassembled WGS sequence"/>
</dbReference>
<dbReference type="EMBL" id="QLLK01000012">
    <property type="protein sequence ID" value="RAI85766.1"/>
    <property type="molecule type" value="Genomic_DNA"/>
</dbReference>
<keyword evidence="1" id="KW-1133">Transmembrane helix</keyword>
<dbReference type="AlphaFoldDB" id="A0A327P780"/>
<organism evidence="2 3">
    <name type="scientific">Algoriphagus yeomjeoni</name>
    <dbReference type="NCBI Taxonomy" id="291403"/>
    <lineage>
        <taxon>Bacteria</taxon>
        <taxon>Pseudomonadati</taxon>
        <taxon>Bacteroidota</taxon>
        <taxon>Cytophagia</taxon>
        <taxon>Cytophagales</taxon>
        <taxon>Cyclobacteriaceae</taxon>
        <taxon>Algoriphagus</taxon>
    </lineage>
</organism>
<reference evidence="2 3" key="1">
    <citation type="submission" date="2018-06" db="EMBL/GenBank/DDBJ databases">
        <title>Genomic Encyclopedia of Archaeal and Bacterial Type Strains, Phase II (KMG-II): from individual species to whole genera.</title>
        <authorList>
            <person name="Goeker M."/>
        </authorList>
    </citation>
    <scope>NUCLEOTIDE SEQUENCE [LARGE SCALE GENOMIC DNA]</scope>
    <source>
        <strain evidence="2 3">DSM 23446</strain>
    </source>
</reference>
<evidence type="ECO:0000313" key="3">
    <source>
        <dbReference type="Proteomes" id="UP000249610"/>
    </source>
</evidence>
<sequence length="218" mass="25386">MPGDQFLEKLNSKSNLELERIAADSRSYIFDARHAAAILLKNRNYQSPLIEIVEGEAKKGGIVKTKNLENLKEEKRRLIRHLREISINGTGKYRLTNGNELQIKRLNEKIFQINIETSYGRGLGPVIICKIKDDSTYLTYPFLYLKYILIYGVGGVVLFILLSWLGYVNYSLKIFFIPFIVPVGFQLLLMPFIYFLTLKTFQERLKKNKNRNFGYENF</sequence>
<dbReference type="OrthoDB" id="1495094at2"/>
<evidence type="ECO:0000313" key="2">
    <source>
        <dbReference type="EMBL" id="RAI85766.1"/>
    </source>
</evidence>
<keyword evidence="3" id="KW-1185">Reference proteome</keyword>
<name>A0A327P780_9BACT</name>
<gene>
    <name evidence="2" type="ORF">LV83_03542</name>
</gene>
<comment type="caution">
    <text evidence="2">The sequence shown here is derived from an EMBL/GenBank/DDBJ whole genome shotgun (WGS) entry which is preliminary data.</text>
</comment>
<feature type="transmembrane region" description="Helical" evidence="1">
    <location>
        <begin position="148"/>
        <end position="168"/>
    </location>
</feature>
<evidence type="ECO:0000256" key="1">
    <source>
        <dbReference type="SAM" id="Phobius"/>
    </source>
</evidence>
<feature type="transmembrane region" description="Helical" evidence="1">
    <location>
        <begin position="174"/>
        <end position="197"/>
    </location>
</feature>
<accession>A0A327P780</accession>
<keyword evidence="1" id="KW-0812">Transmembrane</keyword>